<evidence type="ECO:0000256" key="1">
    <source>
        <dbReference type="SAM" id="MobiDB-lite"/>
    </source>
</evidence>
<keyword evidence="3" id="KW-1185">Reference proteome</keyword>
<feature type="region of interest" description="Disordered" evidence="1">
    <location>
        <begin position="26"/>
        <end position="137"/>
    </location>
</feature>
<evidence type="ECO:0000313" key="3">
    <source>
        <dbReference type="Proteomes" id="UP000327013"/>
    </source>
</evidence>
<gene>
    <name evidence="2" type="ORF">FH972_006008</name>
</gene>
<proteinExistence type="predicted"/>
<dbReference type="Proteomes" id="UP000327013">
    <property type="component" value="Chromosome 2"/>
</dbReference>
<dbReference type="AlphaFoldDB" id="A0A5N6QQZ0"/>
<reference evidence="2 3" key="1">
    <citation type="submission" date="2019-06" db="EMBL/GenBank/DDBJ databases">
        <title>A chromosomal-level reference genome of Carpinus fangiana (Coryloideae, Betulaceae).</title>
        <authorList>
            <person name="Yang X."/>
            <person name="Wang Z."/>
            <person name="Zhang L."/>
            <person name="Hao G."/>
            <person name="Liu J."/>
            <person name="Yang Y."/>
        </authorList>
    </citation>
    <scope>NUCLEOTIDE SEQUENCE [LARGE SCALE GENOMIC DNA]</scope>
    <source>
        <strain evidence="2">Cfa_2016G</strain>
        <tissue evidence="2">Leaf</tissue>
    </source>
</reference>
<dbReference type="EMBL" id="CM017322">
    <property type="protein sequence ID" value="KAE8009577.1"/>
    <property type="molecule type" value="Genomic_DNA"/>
</dbReference>
<protein>
    <submittedName>
        <fullName evidence="2">Uncharacterized protein</fullName>
    </submittedName>
</protein>
<evidence type="ECO:0000313" key="2">
    <source>
        <dbReference type="EMBL" id="KAE8009577.1"/>
    </source>
</evidence>
<accession>A0A5N6QQZ0</accession>
<organism evidence="2 3">
    <name type="scientific">Carpinus fangiana</name>
    <dbReference type="NCBI Taxonomy" id="176857"/>
    <lineage>
        <taxon>Eukaryota</taxon>
        <taxon>Viridiplantae</taxon>
        <taxon>Streptophyta</taxon>
        <taxon>Embryophyta</taxon>
        <taxon>Tracheophyta</taxon>
        <taxon>Spermatophyta</taxon>
        <taxon>Magnoliopsida</taxon>
        <taxon>eudicotyledons</taxon>
        <taxon>Gunneridae</taxon>
        <taxon>Pentapetalae</taxon>
        <taxon>rosids</taxon>
        <taxon>fabids</taxon>
        <taxon>Fagales</taxon>
        <taxon>Betulaceae</taxon>
        <taxon>Carpinus</taxon>
    </lineage>
</organism>
<name>A0A5N6QQZ0_9ROSI</name>
<sequence>MEILTAVHLRLRGNALVEYLCAKRRRESNTTPESFVKRTYKIQEKTGATRKPPTAPQRGKDTTKQLANSIQPRKASNKKKEKQLVEMTNKTHNPETNHQFSRNNGNPTTEESGRGGDGEKIATHLPIKVSSTQQKKQ</sequence>
<feature type="compositionally biased region" description="Polar residues" evidence="1">
    <location>
        <begin position="86"/>
        <end position="110"/>
    </location>
</feature>
<feature type="compositionally biased region" description="Basic and acidic residues" evidence="1">
    <location>
        <begin position="111"/>
        <end position="122"/>
    </location>
</feature>